<dbReference type="Gene3D" id="3.30.420.240">
    <property type="match status" value="1"/>
</dbReference>
<dbReference type="InterPro" id="IPR027417">
    <property type="entry name" value="P-loop_NTPase"/>
</dbReference>
<sequence length="489" mass="54804">MIYSIDEIADVGLDDSIESTTIWQPSPENAPQQMAYEIAKSGKVMQIGYGGQAGGGKTDLALGLAGTLFSKSLIMRRMFPQMTDIIERGDEIYPTQYVAGDKKRWLFPGRRVILGNFQYEKDWINYQGKSFPFMAFDESAQFTEFQVRALGGWQRSAKGESTLTLFPFNPPTTPEGEWIVQMFAPWIDPKYKGAPAKDGEIRWFVRINDKDVEVENGDVFEQNGETYYPISRTFIHASRHDNPYLTEDYERMLGNMPEPLRSAMMHGDFTLAANDDRWQVFPTNWILAAIERGRDTPRPAVKLRSVGVDVAHGGKDCTAIAKLYANWFDDIIVYDGHETPTGPIAAHFVIRALDGESPPIFVDGIGYGASCSDTLADMPGVRSTAVNNGAGSDETDKSGIYQFANIRAESFWKFREALDPASGEDICLPVDRDLRVELAAVRYKIVGGKIRIELKEDIIKRLGRSPDRADAVILCWHGVSVQPMRYSFL</sequence>
<dbReference type="AlphaFoldDB" id="A0A0F9J6H9"/>
<protein>
    <recommendedName>
        <fullName evidence="2">Phage terminase large subunit N-terminal domain-containing protein</fullName>
    </recommendedName>
</protein>
<accession>A0A0F9J6H9</accession>
<proteinExistence type="predicted"/>
<evidence type="ECO:0000313" key="1">
    <source>
        <dbReference type="EMBL" id="KKM65374.1"/>
    </source>
</evidence>
<organism evidence="1">
    <name type="scientific">marine sediment metagenome</name>
    <dbReference type="NCBI Taxonomy" id="412755"/>
    <lineage>
        <taxon>unclassified sequences</taxon>
        <taxon>metagenomes</taxon>
        <taxon>ecological metagenomes</taxon>
    </lineage>
</organism>
<evidence type="ECO:0008006" key="2">
    <source>
        <dbReference type="Google" id="ProtNLM"/>
    </source>
</evidence>
<dbReference type="EMBL" id="LAZR01010735">
    <property type="protein sequence ID" value="KKM65374.1"/>
    <property type="molecule type" value="Genomic_DNA"/>
</dbReference>
<comment type="caution">
    <text evidence="1">The sequence shown here is derived from an EMBL/GenBank/DDBJ whole genome shotgun (WGS) entry which is preliminary data.</text>
</comment>
<gene>
    <name evidence="1" type="ORF">LCGC14_1491940</name>
</gene>
<name>A0A0F9J6H9_9ZZZZ</name>
<reference evidence="1" key="1">
    <citation type="journal article" date="2015" name="Nature">
        <title>Complex archaea that bridge the gap between prokaryotes and eukaryotes.</title>
        <authorList>
            <person name="Spang A."/>
            <person name="Saw J.H."/>
            <person name="Jorgensen S.L."/>
            <person name="Zaremba-Niedzwiedzka K."/>
            <person name="Martijn J."/>
            <person name="Lind A.E."/>
            <person name="van Eijk R."/>
            <person name="Schleper C."/>
            <person name="Guy L."/>
            <person name="Ettema T.J."/>
        </authorList>
    </citation>
    <scope>NUCLEOTIDE SEQUENCE</scope>
</reference>
<dbReference type="Gene3D" id="3.40.50.300">
    <property type="entry name" value="P-loop containing nucleotide triphosphate hydrolases"/>
    <property type="match status" value="1"/>
</dbReference>